<dbReference type="RefSeq" id="WP_230841244.1">
    <property type="nucleotide sequence ID" value="NZ_CP063845.1"/>
</dbReference>
<accession>A0ABY3PKW4</accession>
<sequence length="96" mass="11209">MFSQNRKIVVTVKPEHFHKEWRLVGKFHRRTNELLELLVMPPEVTCPADARQYYCLLMLNGSIRDTLRLRGLNNLDRPLTWTFDSGGQELGWSPAV</sequence>
<organism evidence="1 2">
    <name type="scientific">Gloeobacter morelensis MG652769</name>
    <dbReference type="NCBI Taxonomy" id="2781736"/>
    <lineage>
        <taxon>Bacteria</taxon>
        <taxon>Bacillati</taxon>
        <taxon>Cyanobacteriota</taxon>
        <taxon>Cyanophyceae</taxon>
        <taxon>Gloeobacterales</taxon>
        <taxon>Gloeobacteraceae</taxon>
        <taxon>Gloeobacter</taxon>
        <taxon>Gloeobacter morelensis</taxon>
    </lineage>
</organism>
<proteinExistence type="predicted"/>
<keyword evidence="2" id="KW-1185">Reference proteome</keyword>
<reference evidence="1 2" key="1">
    <citation type="journal article" date="2021" name="Genome Biol. Evol.">
        <title>Complete Genome Sequencing of a Novel Gloeobacter Species from a Waterfall Cave in Mexico.</title>
        <authorList>
            <person name="Saw J.H."/>
            <person name="Cardona T."/>
            <person name="Montejano G."/>
        </authorList>
    </citation>
    <scope>NUCLEOTIDE SEQUENCE [LARGE SCALE GENOMIC DNA]</scope>
    <source>
        <strain evidence="1">MG652769</strain>
    </source>
</reference>
<protein>
    <submittedName>
        <fullName evidence="1">Uncharacterized protein</fullName>
    </submittedName>
</protein>
<gene>
    <name evidence="1" type="ORF">ISF26_20895</name>
</gene>
<name>A0ABY3PKW4_9CYAN</name>
<evidence type="ECO:0000313" key="1">
    <source>
        <dbReference type="EMBL" id="UFP94188.1"/>
    </source>
</evidence>
<dbReference type="EMBL" id="CP063845">
    <property type="protein sequence ID" value="UFP94188.1"/>
    <property type="molecule type" value="Genomic_DNA"/>
</dbReference>
<dbReference type="Proteomes" id="UP001054846">
    <property type="component" value="Chromosome"/>
</dbReference>
<evidence type="ECO:0000313" key="2">
    <source>
        <dbReference type="Proteomes" id="UP001054846"/>
    </source>
</evidence>